<protein>
    <submittedName>
        <fullName evidence="1">Uncharacterized protein</fullName>
    </submittedName>
</protein>
<proteinExistence type="predicted"/>
<evidence type="ECO:0000313" key="1">
    <source>
        <dbReference type="EMBL" id="KAI3787819.1"/>
    </source>
</evidence>
<reference evidence="1 2" key="2">
    <citation type="journal article" date="2022" name="Mol. Ecol. Resour.">
        <title>The genomes of chicory, endive, great burdock and yacon provide insights into Asteraceae paleo-polyploidization history and plant inulin production.</title>
        <authorList>
            <person name="Fan W."/>
            <person name="Wang S."/>
            <person name="Wang H."/>
            <person name="Wang A."/>
            <person name="Jiang F."/>
            <person name="Liu H."/>
            <person name="Zhao H."/>
            <person name="Xu D."/>
            <person name="Zhang Y."/>
        </authorList>
    </citation>
    <scope>NUCLEOTIDE SEQUENCE [LARGE SCALE GENOMIC DNA]</scope>
    <source>
        <strain evidence="2">cv. Punajuju</strain>
        <tissue evidence="1">Leaves</tissue>
    </source>
</reference>
<organism evidence="1 2">
    <name type="scientific">Cichorium intybus</name>
    <name type="common">Chicory</name>
    <dbReference type="NCBI Taxonomy" id="13427"/>
    <lineage>
        <taxon>Eukaryota</taxon>
        <taxon>Viridiplantae</taxon>
        <taxon>Streptophyta</taxon>
        <taxon>Embryophyta</taxon>
        <taxon>Tracheophyta</taxon>
        <taxon>Spermatophyta</taxon>
        <taxon>Magnoliopsida</taxon>
        <taxon>eudicotyledons</taxon>
        <taxon>Gunneridae</taxon>
        <taxon>Pentapetalae</taxon>
        <taxon>asterids</taxon>
        <taxon>campanulids</taxon>
        <taxon>Asterales</taxon>
        <taxon>Asteraceae</taxon>
        <taxon>Cichorioideae</taxon>
        <taxon>Cichorieae</taxon>
        <taxon>Cichoriinae</taxon>
        <taxon>Cichorium</taxon>
    </lineage>
</organism>
<dbReference type="Proteomes" id="UP001055811">
    <property type="component" value="Linkage Group LG01"/>
</dbReference>
<comment type="caution">
    <text evidence="1">The sequence shown here is derived from an EMBL/GenBank/DDBJ whole genome shotgun (WGS) entry which is preliminary data.</text>
</comment>
<sequence>MPAHSGSNIQPLVPFPSWTRNPFNPMPPSLRFLHKISHRVTATPPPHRPLPLFFYLYLCLWTIGNLSLCSWSVVSRKKNNWNQIMVRHDHSQISLLALKEGGLTCFRDLALMA</sequence>
<keyword evidence="2" id="KW-1185">Reference proteome</keyword>
<name>A0ACB9GWJ2_CICIN</name>
<dbReference type="EMBL" id="CM042009">
    <property type="protein sequence ID" value="KAI3787819.1"/>
    <property type="molecule type" value="Genomic_DNA"/>
</dbReference>
<accession>A0ACB9GWJ2</accession>
<reference evidence="2" key="1">
    <citation type="journal article" date="2022" name="Mol. Ecol. Resour.">
        <title>The genomes of chicory, endive, great burdock and yacon provide insights into Asteraceae palaeo-polyploidization history and plant inulin production.</title>
        <authorList>
            <person name="Fan W."/>
            <person name="Wang S."/>
            <person name="Wang H."/>
            <person name="Wang A."/>
            <person name="Jiang F."/>
            <person name="Liu H."/>
            <person name="Zhao H."/>
            <person name="Xu D."/>
            <person name="Zhang Y."/>
        </authorList>
    </citation>
    <scope>NUCLEOTIDE SEQUENCE [LARGE SCALE GENOMIC DNA]</scope>
    <source>
        <strain evidence="2">cv. Punajuju</strain>
    </source>
</reference>
<gene>
    <name evidence="1" type="ORF">L2E82_00274</name>
</gene>
<evidence type="ECO:0000313" key="2">
    <source>
        <dbReference type="Proteomes" id="UP001055811"/>
    </source>
</evidence>